<dbReference type="STRING" id="68775.A0A5C3MC78"/>
<dbReference type="AlphaFoldDB" id="A0A5C3MC78"/>
<accession>A0A5C3MC78</accession>
<sequence>MDVSSNAYQSTFIIPAEQHGNNEDRANKQNSWRKTKRPLYLSLSVAVHDDSQPDFDPERLYPLKKLPTSASGSDDSFSKSAYNSPSLFPNGLPKPPRKHPFAKDFEAPNWKLVLMHILLCLIAYPISQIFMVFARGKTLFWTRLLVGAGCGFIGFILGLSLLRLGRSIFEACTWATVIHLSRVTDGPGVKLKDLAVHTDDSTSSWSALRLLWDRHTYSGAARDVRRNYDRRPWTLYVLFFLVLIGTTASLPFILGRIVRIETYVRYQVESYTEVAIKGDVSDVDIARANSMTGAFESFIFTWTLSPFSTHGGLPPVVTFEHEGDTVYFSETILSQLLPGGSGFGTFDDNSTAASTDVNPTINSIKVSDPTAGVEPGSILRYPKWGIRIKCATVPDGDVNIVPRSLNGFTYLFTPRSVLRTLFDSFEMDFLAELNASVNMTDVLQLNDTAPPKLIIDDTVFGVAFYDNGVAHSLKSIPLNGMADGKGWITLESVLIRLNTSYAPEGKFPVLSESSVPDVNGTATHIGYDAAICLELYEPWVVEVYNSSVSVPSSLRIVEKAASISDMNTDRLTEKIDGPRLSDSNVKRQLNSTNLVGVYTSAHQNSVNQILKDNGRDSFYVPSPTIVSFSGGIGPLGYTQLSTELFAKARALADSSNVLPYFVGTGDSLARRYSDRVLSSAEIEHVLMAIALAVVLILGLTAALFVPKLPLGTPRRGFEIYSWLAAFYADELVSEKPTVGIGRKMDLDDIVDHVGNLKFKYVS</sequence>
<keyword evidence="2" id="KW-1133">Transmembrane helix</keyword>
<feature type="transmembrane region" description="Helical" evidence="2">
    <location>
        <begin position="140"/>
        <end position="162"/>
    </location>
</feature>
<keyword evidence="2" id="KW-0812">Transmembrane</keyword>
<dbReference type="EMBL" id="ML213591">
    <property type="protein sequence ID" value="TFK43069.1"/>
    <property type="molecule type" value="Genomic_DNA"/>
</dbReference>
<reference evidence="3 4" key="1">
    <citation type="journal article" date="2019" name="Nat. Ecol. Evol.">
        <title>Megaphylogeny resolves global patterns of mushroom evolution.</title>
        <authorList>
            <person name="Varga T."/>
            <person name="Krizsan K."/>
            <person name="Foldi C."/>
            <person name="Dima B."/>
            <person name="Sanchez-Garcia M."/>
            <person name="Sanchez-Ramirez S."/>
            <person name="Szollosi G.J."/>
            <person name="Szarkandi J.G."/>
            <person name="Papp V."/>
            <person name="Albert L."/>
            <person name="Andreopoulos W."/>
            <person name="Angelini C."/>
            <person name="Antonin V."/>
            <person name="Barry K.W."/>
            <person name="Bougher N.L."/>
            <person name="Buchanan P."/>
            <person name="Buyck B."/>
            <person name="Bense V."/>
            <person name="Catcheside P."/>
            <person name="Chovatia M."/>
            <person name="Cooper J."/>
            <person name="Damon W."/>
            <person name="Desjardin D."/>
            <person name="Finy P."/>
            <person name="Geml J."/>
            <person name="Haridas S."/>
            <person name="Hughes K."/>
            <person name="Justo A."/>
            <person name="Karasinski D."/>
            <person name="Kautmanova I."/>
            <person name="Kiss B."/>
            <person name="Kocsube S."/>
            <person name="Kotiranta H."/>
            <person name="LaButti K.M."/>
            <person name="Lechner B.E."/>
            <person name="Liimatainen K."/>
            <person name="Lipzen A."/>
            <person name="Lukacs Z."/>
            <person name="Mihaltcheva S."/>
            <person name="Morgado L.N."/>
            <person name="Niskanen T."/>
            <person name="Noordeloos M.E."/>
            <person name="Ohm R.A."/>
            <person name="Ortiz-Santana B."/>
            <person name="Ovrebo C."/>
            <person name="Racz N."/>
            <person name="Riley R."/>
            <person name="Savchenko A."/>
            <person name="Shiryaev A."/>
            <person name="Soop K."/>
            <person name="Spirin V."/>
            <person name="Szebenyi C."/>
            <person name="Tomsovsky M."/>
            <person name="Tulloss R.E."/>
            <person name="Uehling J."/>
            <person name="Grigoriev I.V."/>
            <person name="Vagvolgyi C."/>
            <person name="Papp T."/>
            <person name="Martin F.M."/>
            <person name="Miettinen O."/>
            <person name="Hibbett D.S."/>
            <person name="Nagy L.G."/>
        </authorList>
    </citation>
    <scope>NUCLEOTIDE SEQUENCE [LARGE SCALE GENOMIC DNA]</scope>
    <source>
        <strain evidence="3 4">CBS 166.37</strain>
    </source>
</reference>
<protein>
    <submittedName>
        <fullName evidence="3">Uncharacterized protein</fullName>
    </submittedName>
</protein>
<evidence type="ECO:0000256" key="1">
    <source>
        <dbReference type="SAM" id="MobiDB-lite"/>
    </source>
</evidence>
<keyword evidence="4" id="KW-1185">Reference proteome</keyword>
<evidence type="ECO:0000313" key="3">
    <source>
        <dbReference type="EMBL" id="TFK43069.1"/>
    </source>
</evidence>
<feature type="compositionally biased region" description="Polar residues" evidence="1">
    <location>
        <begin position="1"/>
        <end position="12"/>
    </location>
</feature>
<proteinExistence type="predicted"/>
<organism evidence="3 4">
    <name type="scientific">Crucibulum laeve</name>
    <dbReference type="NCBI Taxonomy" id="68775"/>
    <lineage>
        <taxon>Eukaryota</taxon>
        <taxon>Fungi</taxon>
        <taxon>Dikarya</taxon>
        <taxon>Basidiomycota</taxon>
        <taxon>Agaricomycotina</taxon>
        <taxon>Agaricomycetes</taxon>
        <taxon>Agaricomycetidae</taxon>
        <taxon>Agaricales</taxon>
        <taxon>Agaricineae</taxon>
        <taxon>Nidulariaceae</taxon>
        <taxon>Crucibulum</taxon>
    </lineage>
</organism>
<evidence type="ECO:0000256" key="2">
    <source>
        <dbReference type="SAM" id="Phobius"/>
    </source>
</evidence>
<feature type="transmembrane region" description="Helical" evidence="2">
    <location>
        <begin position="233"/>
        <end position="254"/>
    </location>
</feature>
<dbReference type="Proteomes" id="UP000308652">
    <property type="component" value="Unassembled WGS sequence"/>
</dbReference>
<gene>
    <name evidence="3" type="ORF">BDQ12DRAFT_596142</name>
</gene>
<feature type="transmembrane region" description="Helical" evidence="2">
    <location>
        <begin position="685"/>
        <end position="705"/>
    </location>
</feature>
<name>A0A5C3MC78_9AGAR</name>
<feature type="region of interest" description="Disordered" evidence="1">
    <location>
        <begin position="1"/>
        <end position="33"/>
    </location>
</feature>
<keyword evidence="2" id="KW-0472">Membrane</keyword>
<feature type="transmembrane region" description="Helical" evidence="2">
    <location>
        <begin position="112"/>
        <end position="134"/>
    </location>
</feature>
<evidence type="ECO:0000313" key="4">
    <source>
        <dbReference type="Proteomes" id="UP000308652"/>
    </source>
</evidence>
<dbReference type="OrthoDB" id="8191639at2759"/>